<dbReference type="Pfam" id="PF14016">
    <property type="entry name" value="DUF4232"/>
    <property type="match status" value="1"/>
</dbReference>
<feature type="chain" id="PRO_5012434379" description="DUF4232 domain-containing protein" evidence="2">
    <location>
        <begin position="25"/>
        <end position="198"/>
    </location>
</feature>
<dbReference type="Proteomes" id="UP000186785">
    <property type="component" value="Unassembled WGS sequence"/>
</dbReference>
<proteinExistence type="predicted"/>
<dbReference type="InterPro" id="IPR025326">
    <property type="entry name" value="DUF4232"/>
</dbReference>
<dbReference type="EMBL" id="MQSV01000003">
    <property type="protein sequence ID" value="OKL47886.1"/>
    <property type="molecule type" value="Genomic_DNA"/>
</dbReference>
<gene>
    <name evidence="4" type="ORF">BSR29_05195</name>
</gene>
<dbReference type="RefSeq" id="WP_073709246.1">
    <property type="nucleotide sequence ID" value="NZ_MQSV01000003.1"/>
</dbReference>
<feature type="signal peptide" evidence="2">
    <location>
        <begin position="1"/>
        <end position="24"/>
    </location>
</feature>
<comment type="caution">
    <text evidence="4">The sequence shown here is derived from an EMBL/GenBank/DDBJ whole genome shotgun (WGS) entry which is preliminary data.</text>
</comment>
<keyword evidence="2" id="KW-0732">Signal</keyword>
<evidence type="ECO:0000313" key="4">
    <source>
        <dbReference type="EMBL" id="OKL47886.1"/>
    </source>
</evidence>
<accession>A0A1Q5PLG3</accession>
<feature type="region of interest" description="Disordered" evidence="1">
    <location>
        <begin position="27"/>
        <end position="64"/>
    </location>
</feature>
<reference evidence="4 5" key="1">
    <citation type="submission" date="2016-11" db="EMBL/GenBank/DDBJ databases">
        <title>Actinomyces gypaetusis sp. nov. isolated from the vulture Gypaetus barbatus in Qinghai Tibet Plateau China.</title>
        <authorList>
            <person name="Meng X."/>
        </authorList>
    </citation>
    <scope>NUCLEOTIDE SEQUENCE [LARGE SCALE GENOMIC DNA]</scope>
    <source>
        <strain evidence="4 5">VUL4_2</strain>
    </source>
</reference>
<evidence type="ECO:0000259" key="3">
    <source>
        <dbReference type="Pfam" id="PF14016"/>
    </source>
</evidence>
<evidence type="ECO:0000256" key="1">
    <source>
        <dbReference type="SAM" id="MobiDB-lite"/>
    </source>
</evidence>
<name>A0A1Q5PLG3_9ACTO</name>
<dbReference type="PROSITE" id="PS51257">
    <property type="entry name" value="PROKAR_LIPOPROTEIN"/>
    <property type="match status" value="1"/>
</dbReference>
<organism evidence="4 5">
    <name type="scientific">Boudabousia liubingyangii</name>
    <dbReference type="NCBI Taxonomy" id="1921764"/>
    <lineage>
        <taxon>Bacteria</taxon>
        <taxon>Bacillati</taxon>
        <taxon>Actinomycetota</taxon>
        <taxon>Actinomycetes</taxon>
        <taxon>Actinomycetales</taxon>
        <taxon>Actinomycetaceae</taxon>
        <taxon>Boudabousia</taxon>
    </lineage>
</organism>
<feature type="domain" description="DUF4232" evidence="3">
    <location>
        <begin position="66"/>
        <end position="168"/>
    </location>
</feature>
<evidence type="ECO:0000313" key="5">
    <source>
        <dbReference type="Proteomes" id="UP000186785"/>
    </source>
</evidence>
<keyword evidence="5" id="KW-1185">Reference proteome</keyword>
<dbReference type="AlphaFoldDB" id="A0A1Q5PLG3"/>
<sequence length="198" mass="20541">MNTKSLSLIATAVLVLTSACGTQAAEKETGTKTAPAASAETNSANKTTEKSEKTAEQPAATATGECQEADLKIDFAKPQGGAGSRFLEATITNSSDQECLLSKTEPKVWVIDEDGLRQEVEVKTGDNQSAAEQTLAPHAMVNYSFKLPGNAGGSCKTISIKAVEVKFAGAGVTQELGENFPACLTQGIEMTGPTKPAN</sequence>
<evidence type="ECO:0000256" key="2">
    <source>
        <dbReference type="SAM" id="SignalP"/>
    </source>
</evidence>
<protein>
    <recommendedName>
        <fullName evidence="3">DUF4232 domain-containing protein</fullName>
    </recommendedName>
</protein>